<dbReference type="InterPro" id="IPR012347">
    <property type="entry name" value="Ferritin-like"/>
</dbReference>
<keyword evidence="1" id="KW-0732">Signal</keyword>
<evidence type="ECO:0000313" key="4">
    <source>
        <dbReference type="Proteomes" id="UP001219605"/>
    </source>
</evidence>
<keyword evidence="4" id="KW-1185">Reference proteome</keyword>
<evidence type="ECO:0000313" key="3">
    <source>
        <dbReference type="EMBL" id="WDZ83626.1"/>
    </source>
</evidence>
<protein>
    <submittedName>
        <fullName evidence="3">DUF305 domain-containing protein</fullName>
    </submittedName>
</protein>
<dbReference type="Pfam" id="PF03713">
    <property type="entry name" value="DUF305"/>
    <property type="match status" value="1"/>
</dbReference>
<reference evidence="3 4" key="1">
    <citation type="submission" date="2023-02" db="EMBL/GenBank/DDBJ databases">
        <authorList>
            <person name="Mo P."/>
        </authorList>
    </citation>
    <scope>NUCLEOTIDE SEQUENCE [LARGE SCALE GENOMIC DNA]</scope>
    <source>
        <strain evidence="3 4">HUAS 3</strain>
    </source>
</reference>
<evidence type="ECO:0000256" key="1">
    <source>
        <dbReference type="SAM" id="SignalP"/>
    </source>
</evidence>
<accession>A0ABY7ZLK4</accession>
<dbReference type="Proteomes" id="UP001219605">
    <property type="component" value="Chromosome"/>
</dbReference>
<feature type="domain" description="DUF305" evidence="2">
    <location>
        <begin position="46"/>
        <end position="181"/>
    </location>
</feature>
<organism evidence="3 4">
    <name type="scientific">Micromonospora cathayae</name>
    <dbReference type="NCBI Taxonomy" id="3028804"/>
    <lineage>
        <taxon>Bacteria</taxon>
        <taxon>Bacillati</taxon>
        <taxon>Actinomycetota</taxon>
        <taxon>Actinomycetes</taxon>
        <taxon>Micromonosporales</taxon>
        <taxon>Micromonosporaceae</taxon>
        <taxon>Micromonospora</taxon>
    </lineage>
</organism>
<name>A0ABY7ZLK4_9ACTN</name>
<gene>
    <name evidence="3" type="ORF">PVK37_24645</name>
</gene>
<proteinExistence type="predicted"/>
<feature type="chain" id="PRO_5045387184" evidence="1">
    <location>
        <begin position="24"/>
        <end position="190"/>
    </location>
</feature>
<dbReference type="EMBL" id="CP118615">
    <property type="protein sequence ID" value="WDZ83626.1"/>
    <property type="molecule type" value="Genomic_DNA"/>
</dbReference>
<dbReference type="PROSITE" id="PS51257">
    <property type="entry name" value="PROKAR_LIPOPROTEIN"/>
    <property type="match status" value="1"/>
</dbReference>
<dbReference type="RefSeq" id="WP_275030184.1">
    <property type="nucleotide sequence ID" value="NZ_CP118615.1"/>
</dbReference>
<dbReference type="Gene3D" id="1.20.1260.10">
    <property type="match status" value="1"/>
</dbReference>
<dbReference type="InterPro" id="IPR005183">
    <property type="entry name" value="DUF305_CopM-like"/>
</dbReference>
<feature type="signal peptide" evidence="1">
    <location>
        <begin position="1"/>
        <end position="23"/>
    </location>
</feature>
<evidence type="ECO:0000259" key="2">
    <source>
        <dbReference type="Pfam" id="PF03713"/>
    </source>
</evidence>
<sequence length="190" mass="19613">MTRLSSVVLLAALLLVTGCTAGASPGPGTAPPPGPAPVTSTLSGLDVVFLTTMVAHTEQTLELLRLSRGRVTDERLRTLVAAIEATESDELTTMRGWLREAGPVPSGGAHRHDHGAGTAGLARLRAAPPGQVDRVLRDLLGTHQRAAADLARSHQAVAADPRVRDLAGRVERSRAAQVSLLAGPGQPTAG</sequence>